<organism evidence="2 3">
    <name type="scientific">Nocardioides flavescens</name>
    <dbReference type="NCBI Taxonomy" id="2691959"/>
    <lineage>
        <taxon>Bacteria</taxon>
        <taxon>Bacillati</taxon>
        <taxon>Actinomycetota</taxon>
        <taxon>Actinomycetes</taxon>
        <taxon>Propionibacteriales</taxon>
        <taxon>Nocardioidaceae</taxon>
        <taxon>Nocardioides</taxon>
    </lineage>
</organism>
<keyword evidence="3" id="KW-1185">Reference proteome</keyword>
<proteinExistence type="predicted"/>
<dbReference type="Gene3D" id="3.10.180.10">
    <property type="entry name" value="2,3-Dihydroxybiphenyl 1,2-Dioxygenase, domain 1"/>
    <property type="match status" value="1"/>
</dbReference>
<protein>
    <recommendedName>
        <fullName evidence="1">Glyoxalase-like domain-containing protein</fullName>
    </recommendedName>
</protein>
<dbReference type="AlphaFoldDB" id="A0A6L7F498"/>
<dbReference type="SUPFAM" id="SSF54593">
    <property type="entry name" value="Glyoxalase/Bleomycin resistance protein/Dihydroxybiphenyl dioxygenase"/>
    <property type="match status" value="1"/>
</dbReference>
<name>A0A6L7F498_9ACTN</name>
<evidence type="ECO:0000313" key="3">
    <source>
        <dbReference type="Proteomes" id="UP000473325"/>
    </source>
</evidence>
<dbReference type="RefSeq" id="WP_160879978.1">
    <property type="nucleotide sequence ID" value="NZ_WUEK01000017.1"/>
</dbReference>
<gene>
    <name evidence="2" type="ORF">GRQ65_21080</name>
</gene>
<comment type="caution">
    <text evidence="2">The sequence shown here is derived from an EMBL/GenBank/DDBJ whole genome shotgun (WGS) entry which is preliminary data.</text>
</comment>
<evidence type="ECO:0000313" key="2">
    <source>
        <dbReference type="EMBL" id="MXG92042.1"/>
    </source>
</evidence>
<dbReference type="InterPro" id="IPR025870">
    <property type="entry name" value="Glyoxalase-like_dom"/>
</dbReference>
<dbReference type="Proteomes" id="UP000473325">
    <property type="component" value="Unassembled WGS sequence"/>
</dbReference>
<dbReference type="InterPro" id="IPR029068">
    <property type="entry name" value="Glyas_Bleomycin-R_OHBP_Dase"/>
</dbReference>
<accession>A0A6L7F498</accession>
<dbReference type="Pfam" id="PF13468">
    <property type="entry name" value="Glyoxalase_3"/>
    <property type="match status" value="1"/>
</dbReference>
<sequence length="237" mass="25056">MTAPPLPRLRQVALLVPDLESALAEVRATLGATEGTRDPEEMAALGFEHEIVSFADTFLELCSPLPSETATPAQRLLGRRGACGYLLDVQVPDLDAVVARAAEAGIAPLFGESFGAGRISQWHPRAMGTLVELDEVDPPASWHYAPQIFERAATGVATDVVGAEVAVPDPASVVATWAHLLDVRPDGDRLRLGPTTVTFVEGDEGLRAVDVTAADPERVGDVVTLSGVGFRFVGRQA</sequence>
<dbReference type="EMBL" id="WUEK01000017">
    <property type="protein sequence ID" value="MXG92042.1"/>
    <property type="molecule type" value="Genomic_DNA"/>
</dbReference>
<evidence type="ECO:0000259" key="1">
    <source>
        <dbReference type="Pfam" id="PF13468"/>
    </source>
</evidence>
<reference evidence="2 3" key="1">
    <citation type="submission" date="2019-12" db="EMBL/GenBank/DDBJ databases">
        <authorList>
            <person name="Kun Z."/>
        </authorList>
    </citation>
    <scope>NUCLEOTIDE SEQUENCE [LARGE SCALE GENOMIC DNA]</scope>
    <source>
        <strain evidence="2 3">YIM 123512</strain>
    </source>
</reference>
<feature type="domain" description="Glyoxalase-like" evidence="1">
    <location>
        <begin position="12"/>
        <end position="181"/>
    </location>
</feature>